<dbReference type="RefSeq" id="WP_309311766.1">
    <property type="nucleotide sequence ID" value="NZ_CP133592.1"/>
</dbReference>
<evidence type="ECO:0000313" key="2">
    <source>
        <dbReference type="EMBL" id="WMW25969.1"/>
    </source>
</evidence>
<evidence type="ECO:0000313" key="3">
    <source>
        <dbReference type="Proteomes" id="UP001182908"/>
    </source>
</evidence>
<dbReference type="InterPro" id="IPR017896">
    <property type="entry name" value="4Fe4S_Fe-S-bd"/>
</dbReference>
<sequence length="763" mass="87588">MYSYTYDEETGGLLLNSSPTGFSKEPRPVYASELDLYGFDKYWRYAKQNDFPYMWAEANRYWYRGKLVAKLKGGNLHSPPEIIIPVNENGEPISPEQNGNALRQIDVTAMVEANLDMLEILEQTTVKKILAIYEKYKDKLDLFHVAYSGGKDSAVLLDLVKKALPKGSYVVVFGDTGMEFPDTYDLVEKTRQACEKEEILFHVARSHLKPEKSWELFGPPSRVIRWCCNVHKSTPQTLKLREITGKNDYTGLAFVGVRAHESAVRAEYEYENYGKKQRGQYSHNSILEWTSAEVWLYIYANRILINEAYKKGHSRAGCLFCPMSIKKADFVKRMVYPREIEMYLELIRKTNGRNFGKDTYITEGGWVSRRSGRDLIGNVMNYSEMLKDDVLNITVTAPKTDWHEWIKTLDGFGHIPYTVRKLSNGYTVQLPTTYIKENPTIGKLFKQVFRKSAYCVKCGACETNCSFGHLKFDVGLKITDCEHCLKCHDIEDGCLAYRSLRIPKDEKSMSINCFDSTLPKNDWFFRFFEQRNSFWDAPGLGPNQVKTFKRFLRDAGLTEKNNFSELAELIERLGWETDTAWGIILTNFAADNPQIRWYVLNLEIGRKYPRDTVISMLLESNSSKNVVKFVYSAFGKLVELPLGTSLRFGFVTDDGDLVRTKCTLSDSRVVLYGLFKFAEKCKDYKEFTLATLLNDSIDRDGISPTRVFGLDREDITPILIGLSAKYPEFITASFTHDLEKITLAEDKTSSDVLNLFKEEHVND</sequence>
<gene>
    <name evidence="2" type="ORF">RE474_04410</name>
</gene>
<keyword evidence="3" id="KW-1185">Reference proteome</keyword>
<proteinExistence type="predicted"/>
<dbReference type="InterPro" id="IPR002500">
    <property type="entry name" value="PAPS_reduct_dom"/>
</dbReference>
<dbReference type="Gene3D" id="3.40.50.620">
    <property type="entry name" value="HUPs"/>
    <property type="match status" value="1"/>
</dbReference>
<dbReference type="KEGG" id="mseb:RE474_04410"/>
<accession>A0AA51UMC8</accession>
<dbReference type="SUPFAM" id="SSF52402">
    <property type="entry name" value="Adenine nucleotide alpha hydrolases-like"/>
    <property type="match status" value="1"/>
</dbReference>
<name>A0AA51UMC8_9EURY</name>
<evidence type="ECO:0000259" key="1">
    <source>
        <dbReference type="PROSITE" id="PS51379"/>
    </source>
</evidence>
<feature type="domain" description="4Fe-4S ferredoxin-type" evidence="1">
    <location>
        <begin position="445"/>
        <end position="475"/>
    </location>
</feature>
<dbReference type="AlphaFoldDB" id="A0AA51UMC8"/>
<dbReference type="Proteomes" id="UP001182908">
    <property type="component" value="Chromosome"/>
</dbReference>
<dbReference type="PANTHER" id="PTHR43196:SF2">
    <property type="entry name" value="PHOSPHOADENOSINE PHOSPHOSULFATE REDUCTASE"/>
    <property type="match status" value="1"/>
</dbReference>
<dbReference type="GO" id="GO:0003824">
    <property type="term" value="F:catalytic activity"/>
    <property type="evidence" value="ECO:0007669"/>
    <property type="project" value="InterPro"/>
</dbReference>
<reference evidence="2 3" key="1">
    <citation type="submission" date="2023-08" db="EMBL/GenBank/DDBJ databases">
        <title>Methanolobus mangrovi sp. nov. and Methanolobus sediminis sp. nov, two novel methylotrophic methanogens isolated from mangrove sediments in China.</title>
        <authorList>
            <person name="Zhou J."/>
        </authorList>
    </citation>
    <scope>NUCLEOTIDE SEQUENCE [LARGE SCALE GENOMIC DNA]</scope>
    <source>
        <strain evidence="2 3">FTZ6</strain>
    </source>
</reference>
<dbReference type="GeneID" id="84231933"/>
<dbReference type="InterPro" id="IPR014729">
    <property type="entry name" value="Rossmann-like_a/b/a_fold"/>
</dbReference>
<dbReference type="PROSITE" id="PS51379">
    <property type="entry name" value="4FE4S_FER_2"/>
    <property type="match status" value="1"/>
</dbReference>
<protein>
    <submittedName>
        <fullName evidence="2">Phosphoadenosine phosphosulfate reductase family protein</fullName>
    </submittedName>
</protein>
<organism evidence="2 3">
    <name type="scientific">Methanolobus sediminis</name>
    <dbReference type="NCBI Taxonomy" id="3072978"/>
    <lineage>
        <taxon>Archaea</taxon>
        <taxon>Methanobacteriati</taxon>
        <taxon>Methanobacteriota</taxon>
        <taxon>Stenosarchaea group</taxon>
        <taxon>Methanomicrobia</taxon>
        <taxon>Methanosarcinales</taxon>
        <taxon>Methanosarcinaceae</taxon>
        <taxon>Methanolobus</taxon>
    </lineage>
</organism>
<dbReference type="EMBL" id="CP133592">
    <property type="protein sequence ID" value="WMW25969.1"/>
    <property type="molecule type" value="Genomic_DNA"/>
</dbReference>
<dbReference type="Pfam" id="PF01507">
    <property type="entry name" value="PAPS_reduct"/>
    <property type="match status" value="1"/>
</dbReference>
<dbReference type="PANTHER" id="PTHR43196">
    <property type="entry name" value="SULFATE ADENYLYLTRANSFERASE SUBUNIT 2"/>
    <property type="match status" value="1"/>
</dbReference>
<dbReference type="InterPro" id="IPR050128">
    <property type="entry name" value="Sulfate_adenylyltrnsfr_sub2"/>
</dbReference>